<dbReference type="RefSeq" id="WP_119152475.1">
    <property type="nucleotide sequence ID" value="NZ_JBHSOV010000044.1"/>
</dbReference>
<evidence type="ECO:0000259" key="3">
    <source>
        <dbReference type="Pfam" id="PF01557"/>
    </source>
</evidence>
<dbReference type="FunFam" id="3.90.850.10:FF:000002">
    <property type="entry name" value="2-hydroxyhepta-2,4-diene-1,7-dioate isomerase"/>
    <property type="match status" value="1"/>
</dbReference>
<evidence type="ECO:0000313" key="4">
    <source>
        <dbReference type="EMBL" id="RIE00357.1"/>
    </source>
</evidence>
<keyword evidence="2" id="KW-0479">Metal-binding</keyword>
<dbReference type="GO" id="GO:0019752">
    <property type="term" value="P:carboxylic acid metabolic process"/>
    <property type="evidence" value="ECO:0007669"/>
    <property type="project" value="UniProtKB-ARBA"/>
</dbReference>
<proteinExistence type="inferred from homology"/>
<dbReference type="GO" id="GO:0046872">
    <property type="term" value="F:metal ion binding"/>
    <property type="evidence" value="ECO:0007669"/>
    <property type="project" value="UniProtKB-KW"/>
</dbReference>
<reference evidence="4 5" key="1">
    <citation type="submission" date="2018-09" db="EMBL/GenBank/DDBJ databases">
        <title>Cohnella cavernae sp. nov., isolated from a karst cave.</title>
        <authorList>
            <person name="Zhu H."/>
        </authorList>
    </citation>
    <scope>NUCLEOTIDE SEQUENCE [LARGE SCALE GENOMIC DNA]</scope>
    <source>
        <strain evidence="4 5">K2E09-144</strain>
    </source>
</reference>
<comment type="similarity">
    <text evidence="1">Belongs to the FAH family.</text>
</comment>
<keyword evidence="4" id="KW-0378">Hydrolase</keyword>
<dbReference type="Proteomes" id="UP000266340">
    <property type="component" value="Unassembled WGS sequence"/>
</dbReference>
<dbReference type="AlphaFoldDB" id="A0A398CKE1"/>
<dbReference type="InterPro" id="IPR051121">
    <property type="entry name" value="FAH"/>
</dbReference>
<dbReference type="EMBL" id="QXJM01000056">
    <property type="protein sequence ID" value="RIE00357.1"/>
    <property type="molecule type" value="Genomic_DNA"/>
</dbReference>
<name>A0A398CKE1_9BACL</name>
<dbReference type="Gene3D" id="3.90.850.10">
    <property type="entry name" value="Fumarylacetoacetase-like, C-terminal domain"/>
    <property type="match status" value="1"/>
</dbReference>
<evidence type="ECO:0000256" key="1">
    <source>
        <dbReference type="ARBA" id="ARBA00010211"/>
    </source>
</evidence>
<dbReference type="OrthoDB" id="9805307at2"/>
<accession>A0A398CKE1</accession>
<dbReference type="GO" id="GO:0016853">
    <property type="term" value="F:isomerase activity"/>
    <property type="evidence" value="ECO:0007669"/>
    <property type="project" value="UniProtKB-ARBA"/>
</dbReference>
<gene>
    <name evidence="4" type="ORF">D3H35_28455</name>
</gene>
<protein>
    <submittedName>
        <fullName evidence="4">FAA hydrolase family protein</fullName>
    </submittedName>
</protein>
<sequence length="315" mass="34809">MKLVTYMKEDRQSLGLKTERGVLDVEAASALWPAEPGTPSTVMEAIRGGKRAIELLERLRVKAEQAADGAVWLREEDLEWGPSVTHPNKIICIGLNYRKHAEETGSPIPDHPILFNKFNNTLTANKRDVAIPGVTDKVDYEAELAVVIGSRAKYVTKESALDYVFGYSCVNDLSARDLQMRTSQWLTGKSCDDFSPLGPYLVTADEVGNPNDLEIRAYVNGEIRQQSNTADMIFHVDELVSYVSRYMTLEPGDILLTGTPEGVVMGYPPEKQVYLKPGDLVKIEIEGLGSLENRMTAEFSAEESIPSTVGGRNPE</sequence>
<dbReference type="PANTHER" id="PTHR42796:SF4">
    <property type="entry name" value="FUMARYLACETOACETATE HYDROLASE DOMAIN-CONTAINING PROTEIN 2A"/>
    <property type="match status" value="1"/>
</dbReference>
<evidence type="ECO:0000313" key="5">
    <source>
        <dbReference type="Proteomes" id="UP000266340"/>
    </source>
</evidence>
<dbReference type="PANTHER" id="PTHR42796">
    <property type="entry name" value="FUMARYLACETOACETATE HYDROLASE DOMAIN-CONTAINING PROTEIN 2A-RELATED"/>
    <property type="match status" value="1"/>
</dbReference>
<dbReference type="InterPro" id="IPR036663">
    <property type="entry name" value="Fumarylacetoacetase_C_sf"/>
</dbReference>
<dbReference type="Pfam" id="PF01557">
    <property type="entry name" value="FAA_hydrolase"/>
    <property type="match status" value="1"/>
</dbReference>
<keyword evidence="5" id="KW-1185">Reference proteome</keyword>
<dbReference type="SUPFAM" id="SSF56529">
    <property type="entry name" value="FAH"/>
    <property type="match status" value="1"/>
</dbReference>
<comment type="caution">
    <text evidence="4">The sequence shown here is derived from an EMBL/GenBank/DDBJ whole genome shotgun (WGS) entry which is preliminary data.</text>
</comment>
<dbReference type="InterPro" id="IPR011234">
    <property type="entry name" value="Fumarylacetoacetase-like_C"/>
</dbReference>
<feature type="domain" description="Fumarylacetoacetase-like C-terminal" evidence="3">
    <location>
        <begin position="89"/>
        <end position="295"/>
    </location>
</feature>
<evidence type="ECO:0000256" key="2">
    <source>
        <dbReference type="ARBA" id="ARBA00022723"/>
    </source>
</evidence>
<dbReference type="GO" id="GO:0016787">
    <property type="term" value="F:hydrolase activity"/>
    <property type="evidence" value="ECO:0007669"/>
    <property type="project" value="UniProtKB-KW"/>
</dbReference>
<organism evidence="4 5">
    <name type="scientific">Cohnella faecalis</name>
    <dbReference type="NCBI Taxonomy" id="2315694"/>
    <lineage>
        <taxon>Bacteria</taxon>
        <taxon>Bacillati</taxon>
        <taxon>Bacillota</taxon>
        <taxon>Bacilli</taxon>
        <taxon>Bacillales</taxon>
        <taxon>Paenibacillaceae</taxon>
        <taxon>Cohnella</taxon>
    </lineage>
</organism>